<feature type="transmembrane region" description="Helical" evidence="1">
    <location>
        <begin position="82"/>
        <end position="99"/>
    </location>
</feature>
<keyword evidence="1" id="KW-1133">Transmembrane helix</keyword>
<name>A0A450TB12_9GAMM</name>
<gene>
    <name evidence="2" type="ORF">BECKDK2373C_GA0170839_111214</name>
</gene>
<feature type="transmembrane region" description="Helical" evidence="1">
    <location>
        <begin position="111"/>
        <end position="136"/>
    </location>
</feature>
<accession>A0A450TB12</accession>
<protein>
    <submittedName>
        <fullName evidence="2">Uncharacterized protein</fullName>
    </submittedName>
</protein>
<keyword evidence="1" id="KW-0472">Membrane</keyword>
<organism evidence="2">
    <name type="scientific">Candidatus Kentrum sp. DK</name>
    <dbReference type="NCBI Taxonomy" id="2126562"/>
    <lineage>
        <taxon>Bacteria</taxon>
        <taxon>Pseudomonadati</taxon>
        <taxon>Pseudomonadota</taxon>
        <taxon>Gammaproteobacteria</taxon>
        <taxon>Candidatus Kentrum</taxon>
    </lineage>
</organism>
<proteinExistence type="predicted"/>
<sequence length="230" mass="26478">MNLAQVDTFVGYGINLVIFVVFILYVISVVLFLWRAFTCAGTKQYDTVPVFDNTNKLGLVRIKKAHHLEHRNSPNLSVHKRVFYLGNCILSGLIFIELFDSTLSIDGFYQTMILSIPGTLIGAAISWFFLMIVDFIRYVHLERARDFAEKLWLIIEHMDDTDLGEMLESAYTKFPYPHKNEGRIFPPVGHCKAIKQYWVSTHLLEIAESKGLNLDEFVSLDLNERITILK</sequence>
<keyword evidence="1" id="KW-0812">Transmembrane</keyword>
<dbReference type="EMBL" id="CAADEY010000112">
    <property type="protein sequence ID" value="VFJ63885.1"/>
    <property type="molecule type" value="Genomic_DNA"/>
</dbReference>
<dbReference type="AlphaFoldDB" id="A0A450TB12"/>
<evidence type="ECO:0000256" key="1">
    <source>
        <dbReference type="SAM" id="Phobius"/>
    </source>
</evidence>
<reference evidence="2" key="1">
    <citation type="submission" date="2019-02" db="EMBL/GenBank/DDBJ databases">
        <authorList>
            <person name="Gruber-Vodicka R. H."/>
            <person name="Seah K. B. B."/>
        </authorList>
    </citation>
    <scope>NUCLEOTIDE SEQUENCE</scope>
    <source>
        <strain evidence="2">BECK_DK161</strain>
    </source>
</reference>
<evidence type="ECO:0000313" key="2">
    <source>
        <dbReference type="EMBL" id="VFJ63885.1"/>
    </source>
</evidence>
<feature type="transmembrane region" description="Helical" evidence="1">
    <location>
        <begin position="12"/>
        <end position="34"/>
    </location>
</feature>